<name>A0A0N1IHK2_LEPSE</name>
<reference evidence="2 3" key="1">
    <citation type="journal article" date="2015" name="PLoS Pathog.">
        <title>Leptomonas seymouri: Adaptations to the Dixenous Life Cycle Analyzed by Genome Sequencing, Transcriptome Profiling and Co-infection with Leishmania donovani.</title>
        <authorList>
            <person name="Kraeva N."/>
            <person name="Butenko A."/>
            <person name="Hlavacova J."/>
            <person name="Kostygov A."/>
            <person name="Myskova J."/>
            <person name="Grybchuk D."/>
            <person name="Lestinova T."/>
            <person name="Votypka J."/>
            <person name="Volf P."/>
            <person name="Opperdoes F."/>
            <person name="Flegontov P."/>
            <person name="Lukes J."/>
            <person name="Yurchenko V."/>
        </authorList>
    </citation>
    <scope>NUCLEOTIDE SEQUENCE [LARGE SCALE GENOMIC DNA]</scope>
    <source>
        <strain evidence="2 3">ATCC 30220</strain>
    </source>
</reference>
<feature type="region of interest" description="Disordered" evidence="1">
    <location>
        <begin position="1"/>
        <end position="24"/>
    </location>
</feature>
<proteinExistence type="predicted"/>
<feature type="compositionally biased region" description="Polar residues" evidence="1">
    <location>
        <begin position="262"/>
        <end position="275"/>
    </location>
</feature>
<dbReference type="OMA" id="HLSWTRT"/>
<feature type="compositionally biased region" description="Basic and acidic residues" evidence="1">
    <location>
        <begin position="665"/>
        <end position="674"/>
    </location>
</feature>
<feature type="region of interest" description="Disordered" evidence="1">
    <location>
        <begin position="467"/>
        <end position="486"/>
    </location>
</feature>
<feature type="compositionally biased region" description="Basic and acidic residues" evidence="1">
    <location>
        <begin position="15"/>
        <end position="24"/>
    </location>
</feature>
<keyword evidence="3" id="KW-1185">Reference proteome</keyword>
<dbReference type="Proteomes" id="UP000038009">
    <property type="component" value="Unassembled WGS sequence"/>
</dbReference>
<sequence length="854" mass="94442">MGAPCRASSNSLLHDAPRGAKLDMDTPLNTYIGTSMFSADRTGHRSAADSSFMSYRHSASSFTDNMEGDNLNAAAQRGHGDINRGTPPAASSVLDCGGRSRQEQVAAAKRKNPHLFKQLANELRWMHNNLKHGYHSGSTPKHQQDSMGYVLTPQMTSHESFAQDDDEDLLARSVRSSLRRSSWSQSTLTTARDKGKKCEPTSAAESDAKRRKKTRWRTMENGEVEALQEPQTTLDPYSPPSCHYVLLHQKEEDDEYRDGSRKANSSSFVHSQRLSSTEPGVITLPNVYLSDSMLSFTDNDEDYDAAEDSLAPMRTIENDASGLEEVATMGVCPSDRCVPKARCTSSSLVDDLDEGGGCERLSVAFSDGYEEFLFGVAQLQRHLYQLEAYTSELRALYMREKSARLRSKGRGQHLSWTRTMEAANTIHFWRVKVTLLRNFESKYVNVVQSLQHHLPFVHPDYETARSSAACNKSGDTSSPRAQSRRNFLRSSRVIAAQKRHLQALGEQLTSCWQQNANLRDELRQLEEREPRNPHATFATAGMDAEHFIASLPPRISAYGLSTGSAKSSVLSLDAMDDSPAPKILLTAQNLSPSSDDDSVHAVSPRVLPADAVNKSPNLACVTSNVGPLPPCIKGSAAPSSEASTSSLQSSPKRLKYVIQSAAFDADEKATEGDPHSSSLSGHQSHRGSSASRGTTPLTGALAASLGFQQRRKSERHVTFALEPEVLDARPRFSAHSRTIELLEYICMDKRMPWDGLMLQQTALGERLCELAAMQDCVDDEQQEWLVRANTSTPTCTNARAFRCQKDQREMCSQLEMELSNSRQLASPSMSFEDAKLRDRRSKVKPKECAQCTVM</sequence>
<dbReference type="EMBL" id="LJSK01000315">
    <property type="protein sequence ID" value="KPI83868.1"/>
    <property type="molecule type" value="Genomic_DNA"/>
</dbReference>
<evidence type="ECO:0000313" key="3">
    <source>
        <dbReference type="Proteomes" id="UP000038009"/>
    </source>
</evidence>
<gene>
    <name evidence="2" type="ORF">ABL78_7086</name>
</gene>
<protein>
    <submittedName>
        <fullName evidence="2">Uncharacterized protein</fullName>
    </submittedName>
</protein>
<dbReference type="AlphaFoldDB" id="A0A0N1IHK2"/>
<dbReference type="OrthoDB" id="264874at2759"/>
<feature type="region of interest" description="Disordered" evidence="1">
    <location>
        <begin position="180"/>
        <end position="275"/>
    </location>
</feature>
<feature type="compositionally biased region" description="Polar residues" evidence="1">
    <location>
        <begin position="675"/>
        <end position="695"/>
    </location>
</feature>
<feature type="compositionally biased region" description="Low complexity" evidence="1">
    <location>
        <begin position="180"/>
        <end position="190"/>
    </location>
</feature>
<feature type="compositionally biased region" description="Polar residues" evidence="1">
    <location>
        <begin position="467"/>
        <end position="481"/>
    </location>
</feature>
<feature type="region of interest" description="Disordered" evidence="1">
    <location>
        <begin position="665"/>
        <end position="695"/>
    </location>
</feature>
<feature type="region of interest" description="Disordered" evidence="1">
    <location>
        <begin position="76"/>
        <end position="95"/>
    </location>
</feature>
<evidence type="ECO:0000313" key="2">
    <source>
        <dbReference type="EMBL" id="KPI83868.1"/>
    </source>
</evidence>
<organism evidence="2 3">
    <name type="scientific">Leptomonas seymouri</name>
    <dbReference type="NCBI Taxonomy" id="5684"/>
    <lineage>
        <taxon>Eukaryota</taxon>
        <taxon>Discoba</taxon>
        <taxon>Euglenozoa</taxon>
        <taxon>Kinetoplastea</taxon>
        <taxon>Metakinetoplastina</taxon>
        <taxon>Trypanosomatida</taxon>
        <taxon>Trypanosomatidae</taxon>
        <taxon>Leishmaniinae</taxon>
        <taxon>Leptomonas</taxon>
    </lineage>
</organism>
<comment type="caution">
    <text evidence="2">The sequence shown here is derived from an EMBL/GenBank/DDBJ whole genome shotgun (WGS) entry which is preliminary data.</text>
</comment>
<accession>A0A0N1IHK2</accession>
<dbReference type="VEuPathDB" id="TriTrypDB:Lsey_0315_0050"/>
<evidence type="ECO:0000256" key="1">
    <source>
        <dbReference type="SAM" id="MobiDB-lite"/>
    </source>
</evidence>